<evidence type="ECO:0000313" key="1">
    <source>
        <dbReference type="Proteomes" id="UP000025227"/>
    </source>
</evidence>
<accession>A0A7I4Y4L4</accession>
<organism evidence="1 2">
    <name type="scientific">Haemonchus contortus</name>
    <name type="common">Barber pole worm</name>
    <dbReference type="NCBI Taxonomy" id="6289"/>
    <lineage>
        <taxon>Eukaryota</taxon>
        <taxon>Metazoa</taxon>
        <taxon>Ecdysozoa</taxon>
        <taxon>Nematoda</taxon>
        <taxon>Chromadorea</taxon>
        <taxon>Rhabditida</taxon>
        <taxon>Rhabditina</taxon>
        <taxon>Rhabditomorpha</taxon>
        <taxon>Strongyloidea</taxon>
        <taxon>Trichostrongylidae</taxon>
        <taxon>Haemonchus</taxon>
    </lineage>
</organism>
<evidence type="ECO:0000313" key="2">
    <source>
        <dbReference type="WBParaSite" id="HCON_00044550-00001"/>
    </source>
</evidence>
<dbReference type="OrthoDB" id="6780578at2759"/>
<reference evidence="2" key="1">
    <citation type="submission" date="2020-12" db="UniProtKB">
        <authorList>
            <consortium name="WormBaseParasite"/>
        </authorList>
    </citation>
    <scope>IDENTIFICATION</scope>
    <source>
        <strain evidence="2">MHco3</strain>
    </source>
</reference>
<sequence length="99" mass="11683">MKVDGLYFSFADDIALIMLNIERTERMFAVRQCLWEDQLETELIETMFMSSGCIPDASFMLIGTNISECSSYVHLVQHDERSNYWTGRNETRWMRSIQE</sequence>
<dbReference type="AlphaFoldDB" id="A0A7I4Y4L4"/>
<proteinExistence type="predicted"/>
<keyword evidence="1" id="KW-1185">Reference proteome</keyword>
<name>A0A7I4Y4L4_HAECO</name>
<dbReference type="WBParaSite" id="HCON_00044550-00001">
    <property type="protein sequence ID" value="HCON_00044550-00001"/>
    <property type="gene ID" value="HCON_00044550"/>
</dbReference>
<dbReference type="Proteomes" id="UP000025227">
    <property type="component" value="Unplaced"/>
</dbReference>
<protein>
    <submittedName>
        <fullName evidence="2">Uncharacterized protein</fullName>
    </submittedName>
</protein>